<name>A0AAD9DG96_9STRA</name>
<dbReference type="SMART" id="SM00671">
    <property type="entry name" value="SEL1"/>
    <property type="match status" value="3"/>
</dbReference>
<dbReference type="PROSITE" id="PS50089">
    <property type="entry name" value="ZF_RING_2"/>
    <property type="match status" value="1"/>
</dbReference>
<evidence type="ECO:0000256" key="2">
    <source>
        <dbReference type="ARBA" id="ARBA00022771"/>
    </source>
</evidence>
<feature type="domain" description="MYND-type" evidence="6">
    <location>
        <begin position="17"/>
        <end position="58"/>
    </location>
</feature>
<evidence type="ECO:0000313" key="8">
    <source>
        <dbReference type="Proteomes" id="UP001224775"/>
    </source>
</evidence>
<dbReference type="GO" id="GO:0005737">
    <property type="term" value="C:cytoplasm"/>
    <property type="evidence" value="ECO:0007669"/>
    <property type="project" value="UniProtKB-ARBA"/>
</dbReference>
<keyword evidence="8" id="KW-1185">Reference proteome</keyword>
<evidence type="ECO:0000256" key="3">
    <source>
        <dbReference type="ARBA" id="ARBA00022833"/>
    </source>
</evidence>
<gene>
    <name evidence="7" type="ORF">QTG54_002689</name>
</gene>
<evidence type="ECO:0000256" key="1">
    <source>
        <dbReference type="ARBA" id="ARBA00022723"/>
    </source>
</evidence>
<keyword evidence="1" id="KW-0479">Metal-binding</keyword>
<dbReference type="EMBL" id="JATAAI010000004">
    <property type="protein sequence ID" value="KAK1746082.1"/>
    <property type="molecule type" value="Genomic_DNA"/>
</dbReference>
<evidence type="ECO:0000259" key="6">
    <source>
        <dbReference type="PROSITE" id="PS50865"/>
    </source>
</evidence>
<dbReference type="Pfam" id="PF01753">
    <property type="entry name" value="zf-MYND"/>
    <property type="match status" value="1"/>
</dbReference>
<keyword evidence="3" id="KW-0862">Zinc</keyword>
<dbReference type="InterPro" id="IPR001841">
    <property type="entry name" value="Znf_RING"/>
</dbReference>
<dbReference type="InterPro" id="IPR013083">
    <property type="entry name" value="Znf_RING/FYVE/PHD"/>
</dbReference>
<dbReference type="PROSITE" id="PS50865">
    <property type="entry name" value="ZF_MYND_2"/>
    <property type="match status" value="1"/>
</dbReference>
<dbReference type="InterPro" id="IPR006597">
    <property type="entry name" value="Sel1-like"/>
</dbReference>
<dbReference type="SUPFAM" id="SSF81901">
    <property type="entry name" value="HCP-like"/>
    <property type="match status" value="1"/>
</dbReference>
<proteinExistence type="predicted"/>
<dbReference type="Gene3D" id="6.10.140.2220">
    <property type="match status" value="1"/>
</dbReference>
<evidence type="ECO:0000256" key="4">
    <source>
        <dbReference type="PROSITE-ProRule" id="PRU00134"/>
    </source>
</evidence>
<feature type="domain" description="RING-type" evidence="5">
    <location>
        <begin position="82"/>
        <end position="131"/>
    </location>
</feature>
<dbReference type="Gene3D" id="3.30.40.10">
    <property type="entry name" value="Zinc/RING finger domain, C3HC4 (zinc finger)"/>
    <property type="match status" value="1"/>
</dbReference>
<dbReference type="InterPro" id="IPR002893">
    <property type="entry name" value="Znf_MYND"/>
</dbReference>
<dbReference type="InterPro" id="IPR011990">
    <property type="entry name" value="TPR-like_helical_dom_sf"/>
</dbReference>
<dbReference type="Proteomes" id="UP001224775">
    <property type="component" value="Unassembled WGS sequence"/>
</dbReference>
<dbReference type="GO" id="GO:0008270">
    <property type="term" value="F:zinc ion binding"/>
    <property type="evidence" value="ECO:0007669"/>
    <property type="project" value="UniProtKB-KW"/>
</dbReference>
<evidence type="ECO:0000259" key="5">
    <source>
        <dbReference type="PROSITE" id="PS50089"/>
    </source>
</evidence>
<accession>A0AAD9DG96</accession>
<protein>
    <submittedName>
        <fullName evidence="7">Sel1-like repeat family protein</fullName>
    </submittedName>
</protein>
<dbReference type="SUPFAM" id="SSF144232">
    <property type="entry name" value="HIT/MYND zinc finger-like"/>
    <property type="match status" value="1"/>
</dbReference>
<organism evidence="7 8">
    <name type="scientific">Skeletonema marinoi</name>
    <dbReference type="NCBI Taxonomy" id="267567"/>
    <lineage>
        <taxon>Eukaryota</taxon>
        <taxon>Sar</taxon>
        <taxon>Stramenopiles</taxon>
        <taxon>Ochrophyta</taxon>
        <taxon>Bacillariophyta</taxon>
        <taxon>Coscinodiscophyceae</taxon>
        <taxon>Thalassiosirophycidae</taxon>
        <taxon>Thalassiosirales</taxon>
        <taxon>Skeletonemataceae</taxon>
        <taxon>Skeletonema</taxon>
        <taxon>Skeletonema marinoi-dohrnii complex</taxon>
    </lineage>
</organism>
<dbReference type="PANTHER" id="PTHR45011:SF1">
    <property type="entry name" value="DAP3-BINDING CELL DEATH ENHANCER 1"/>
    <property type="match status" value="1"/>
</dbReference>
<dbReference type="InterPro" id="IPR052748">
    <property type="entry name" value="ISR_Activator"/>
</dbReference>
<dbReference type="Pfam" id="PF08238">
    <property type="entry name" value="Sel1"/>
    <property type="match status" value="3"/>
</dbReference>
<evidence type="ECO:0000313" key="7">
    <source>
        <dbReference type="EMBL" id="KAK1746082.1"/>
    </source>
</evidence>
<sequence length="304" mass="34436">MSSEADAIIDFDDKKCCASCGIAANDDVKLKNCTACHLVKYCGVKCQREHRSKHKRECKKRAAELHDEILFKQPESSHHGDCPICCLPLSLDEQKSGMMTCCSKQICKGCCYANAMREIRESLEQKCPFCRHPLQSKDEDFGQNLMRRAEANDPVAMREMGKRRRNEGDYGKAFGYWKKAAELGDSEAHFQISVFYRDGKGVEKDVKKAIYHAEQAAIGGHPRARFNLGYEELRNRRIERAMKHLIIAANLGHDVSLRSLREHINIFVSEEDFAAALRAHQAALDATKSPQRVAGEAFYAKHQK</sequence>
<reference evidence="7" key="1">
    <citation type="submission" date="2023-06" db="EMBL/GenBank/DDBJ databases">
        <title>Survivors Of The Sea: Transcriptome response of Skeletonema marinoi to long-term dormancy.</title>
        <authorList>
            <person name="Pinder M.I.M."/>
            <person name="Kourtchenko O."/>
            <person name="Robertson E.K."/>
            <person name="Larsson T."/>
            <person name="Maumus F."/>
            <person name="Osuna-Cruz C.M."/>
            <person name="Vancaester E."/>
            <person name="Stenow R."/>
            <person name="Vandepoele K."/>
            <person name="Ploug H."/>
            <person name="Bruchert V."/>
            <person name="Godhe A."/>
            <person name="Topel M."/>
        </authorList>
    </citation>
    <scope>NUCLEOTIDE SEQUENCE</scope>
    <source>
        <strain evidence="7">R05AC</strain>
    </source>
</reference>
<dbReference type="PANTHER" id="PTHR45011">
    <property type="entry name" value="DAP3-BINDING CELL DEATH ENHANCER 1"/>
    <property type="match status" value="1"/>
</dbReference>
<dbReference type="AlphaFoldDB" id="A0AAD9DG96"/>
<keyword evidence="2 4" id="KW-0863">Zinc-finger</keyword>
<comment type="caution">
    <text evidence="7">The sequence shown here is derived from an EMBL/GenBank/DDBJ whole genome shotgun (WGS) entry which is preliminary data.</text>
</comment>
<dbReference type="Gene3D" id="1.25.40.10">
    <property type="entry name" value="Tetratricopeptide repeat domain"/>
    <property type="match status" value="1"/>
</dbReference>